<dbReference type="Gene3D" id="3.40.50.300">
    <property type="entry name" value="P-loop containing nucleotide triphosphate hydrolases"/>
    <property type="match status" value="2"/>
</dbReference>
<feature type="region of interest" description="Disordered" evidence="8">
    <location>
        <begin position="1"/>
        <end position="37"/>
    </location>
</feature>
<evidence type="ECO:0000259" key="9">
    <source>
        <dbReference type="SMART" id="SM00382"/>
    </source>
</evidence>
<dbReference type="InterPro" id="IPR038729">
    <property type="entry name" value="Rad50/SbcC_AAA"/>
</dbReference>
<evidence type="ECO:0000313" key="11">
    <source>
        <dbReference type="Proteomes" id="UP001501295"/>
    </source>
</evidence>
<organism evidence="10 11">
    <name type="scientific">Frondihabitans cladoniiphilus</name>
    <dbReference type="NCBI Taxonomy" id="715785"/>
    <lineage>
        <taxon>Bacteria</taxon>
        <taxon>Bacillati</taxon>
        <taxon>Actinomycetota</taxon>
        <taxon>Actinomycetes</taxon>
        <taxon>Micrococcales</taxon>
        <taxon>Microbacteriaceae</taxon>
        <taxon>Frondihabitans</taxon>
    </lineage>
</organism>
<keyword evidence="5" id="KW-0408">Iron</keyword>
<dbReference type="InterPro" id="IPR027417">
    <property type="entry name" value="P-loop_NTPase"/>
</dbReference>
<evidence type="ECO:0000256" key="6">
    <source>
        <dbReference type="ARBA" id="ARBA00023065"/>
    </source>
</evidence>
<feature type="compositionally biased region" description="Basic and acidic residues" evidence="8">
    <location>
        <begin position="25"/>
        <end position="37"/>
    </location>
</feature>
<keyword evidence="11" id="KW-1185">Reference proteome</keyword>
<dbReference type="Proteomes" id="UP001501295">
    <property type="component" value="Unassembled WGS sequence"/>
</dbReference>
<keyword evidence="3" id="KW-1003">Cell membrane</keyword>
<sequence>MAGGTLERMSDDSSPTFVRQPIRGVNEHPDSPLPRDRWPATLAPVRSVLDHGLELGPITVFVGENGSGKSTLVEGIAGAYGMGVEGGSTGSRHSTRATESPLWESLRLSRGIGGSKRGYFLRAETMHSFYTYLEQNPGRPEPRFHEMSHGESFLELVLSRFKGRGLWMLDEPESALSFQGCLALVGALADKIAEGGSQVILSTHSPVLAAIPGATIYEVGEWGLRPSPWSDLGLVTNYKLFFDDPQRFLRHVVG</sequence>
<evidence type="ECO:0000256" key="4">
    <source>
        <dbReference type="ARBA" id="ARBA00022496"/>
    </source>
</evidence>
<keyword evidence="4" id="KW-0410">Iron transport</keyword>
<feature type="domain" description="AAA+ ATPase" evidence="9">
    <location>
        <begin position="55"/>
        <end position="221"/>
    </location>
</feature>
<accession>A0ABP8VPT0</accession>
<comment type="caution">
    <text evidence="10">The sequence shown here is derived from an EMBL/GenBank/DDBJ whole genome shotgun (WGS) entry which is preliminary data.</text>
</comment>
<protein>
    <submittedName>
        <fullName evidence="10">AAA family ATPase</fullName>
    </submittedName>
</protein>
<dbReference type="InterPro" id="IPR051535">
    <property type="entry name" value="Siderophore_ABC-ATPase"/>
</dbReference>
<proteinExistence type="predicted"/>
<dbReference type="InterPro" id="IPR003593">
    <property type="entry name" value="AAA+_ATPase"/>
</dbReference>
<dbReference type="EMBL" id="BAABLM010000001">
    <property type="protein sequence ID" value="GAA4668770.1"/>
    <property type="molecule type" value="Genomic_DNA"/>
</dbReference>
<dbReference type="PANTHER" id="PTHR42771">
    <property type="entry name" value="IRON(3+)-HYDROXAMATE IMPORT ATP-BINDING PROTEIN FHUC"/>
    <property type="match status" value="1"/>
</dbReference>
<evidence type="ECO:0000313" key="10">
    <source>
        <dbReference type="EMBL" id="GAA4668770.1"/>
    </source>
</evidence>
<reference evidence="11" key="1">
    <citation type="journal article" date="2019" name="Int. J. Syst. Evol. Microbiol.">
        <title>The Global Catalogue of Microorganisms (GCM) 10K type strain sequencing project: providing services to taxonomists for standard genome sequencing and annotation.</title>
        <authorList>
            <consortium name="The Broad Institute Genomics Platform"/>
            <consortium name="The Broad Institute Genome Sequencing Center for Infectious Disease"/>
            <person name="Wu L."/>
            <person name="Ma J."/>
        </authorList>
    </citation>
    <scope>NUCLEOTIDE SEQUENCE [LARGE SCALE GENOMIC DNA]</scope>
    <source>
        <strain evidence="11">JCM 18956</strain>
    </source>
</reference>
<keyword evidence="2" id="KW-0813">Transport</keyword>
<dbReference type="SMART" id="SM00382">
    <property type="entry name" value="AAA"/>
    <property type="match status" value="1"/>
</dbReference>
<dbReference type="SUPFAM" id="SSF52540">
    <property type="entry name" value="P-loop containing nucleoside triphosphate hydrolases"/>
    <property type="match status" value="1"/>
</dbReference>
<keyword evidence="7" id="KW-0472">Membrane</keyword>
<comment type="subcellular location">
    <subcellularLocation>
        <location evidence="1">Cell membrane</location>
        <topology evidence="1">Peripheral membrane protein</topology>
    </subcellularLocation>
</comment>
<name>A0ABP8VPT0_9MICO</name>
<evidence type="ECO:0000256" key="1">
    <source>
        <dbReference type="ARBA" id="ARBA00004202"/>
    </source>
</evidence>
<evidence type="ECO:0000256" key="5">
    <source>
        <dbReference type="ARBA" id="ARBA00023004"/>
    </source>
</evidence>
<dbReference type="Pfam" id="PF13476">
    <property type="entry name" value="AAA_23"/>
    <property type="match status" value="1"/>
</dbReference>
<keyword evidence="6" id="KW-0406">Ion transport</keyword>
<evidence type="ECO:0000256" key="2">
    <source>
        <dbReference type="ARBA" id="ARBA00022448"/>
    </source>
</evidence>
<dbReference type="PANTHER" id="PTHR42771:SF2">
    <property type="entry name" value="IRON(3+)-HYDROXAMATE IMPORT ATP-BINDING PROTEIN FHUC"/>
    <property type="match status" value="1"/>
</dbReference>
<evidence type="ECO:0000256" key="3">
    <source>
        <dbReference type="ARBA" id="ARBA00022475"/>
    </source>
</evidence>
<gene>
    <name evidence="10" type="ORF">GCM10025780_09610</name>
</gene>
<evidence type="ECO:0000256" key="8">
    <source>
        <dbReference type="SAM" id="MobiDB-lite"/>
    </source>
</evidence>
<evidence type="ECO:0000256" key="7">
    <source>
        <dbReference type="ARBA" id="ARBA00023136"/>
    </source>
</evidence>